<evidence type="ECO:0000256" key="3">
    <source>
        <dbReference type="ARBA" id="ARBA00022989"/>
    </source>
</evidence>
<organism evidence="7 8">
    <name type="scientific">Hypothenemus hampei</name>
    <name type="common">Coffee berry borer</name>
    <dbReference type="NCBI Taxonomy" id="57062"/>
    <lineage>
        <taxon>Eukaryota</taxon>
        <taxon>Metazoa</taxon>
        <taxon>Ecdysozoa</taxon>
        <taxon>Arthropoda</taxon>
        <taxon>Hexapoda</taxon>
        <taxon>Insecta</taxon>
        <taxon>Pterygota</taxon>
        <taxon>Neoptera</taxon>
        <taxon>Endopterygota</taxon>
        <taxon>Coleoptera</taxon>
        <taxon>Polyphaga</taxon>
        <taxon>Cucujiformia</taxon>
        <taxon>Curculionidae</taxon>
        <taxon>Scolytinae</taxon>
        <taxon>Hypothenemus</taxon>
    </lineage>
</organism>
<feature type="transmembrane region" description="Helical" evidence="6">
    <location>
        <begin position="235"/>
        <end position="256"/>
    </location>
</feature>
<keyword evidence="3 6" id="KW-1133">Transmembrane helix</keyword>
<protein>
    <recommendedName>
        <fullName evidence="9">Zinc transporter ZIP1</fullName>
    </recommendedName>
</protein>
<dbReference type="GO" id="GO:0016020">
    <property type="term" value="C:membrane"/>
    <property type="evidence" value="ECO:0007669"/>
    <property type="project" value="UniProtKB-SubCell"/>
</dbReference>
<dbReference type="EMBL" id="JBDJPC010000001">
    <property type="protein sequence ID" value="KAL1517625.1"/>
    <property type="molecule type" value="Genomic_DNA"/>
</dbReference>
<dbReference type="PANTHER" id="PTHR11040:SF203">
    <property type="entry name" value="FI18611P1-RELATED"/>
    <property type="match status" value="1"/>
</dbReference>
<evidence type="ECO:0000313" key="8">
    <source>
        <dbReference type="Proteomes" id="UP001566132"/>
    </source>
</evidence>
<feature type="transmembrane region" description="Helical" evidence="6">
    <location>
        <begin position="333"/>
        <end position="352"/>
    </location>
</feature>
<feature type="transmembrane region" description="Helical" evidence="6">
    <location>
        <begin position="20"/>
        <end position="39"/>
    </location>
</feature>
<evidence type="ECO:0000256" key="6">
    <source>
        <dbReference type="SAM" id="Phobius"/>
    </source>
</evidence>
<dbReference type="Pfam" id="PF02535">
    <property type="entry name" value="Zip"/>
    <property type="match status" value="1"/>
</dbReference>
<evidence type="ECO:0000256" key="5">
    <source>
        <dbReference type="SAM" id="MobiDB-lite"/>
    </source>
</evidence>
<feature type="transmembrane region" description="Helical" evidence="6">
    <location>
        <begin position="268"/>
        <end position="290"/>
    </location>
</feature>
<reference evidence="7 8" key="1">
    <citation type="submission" date="2024-05" db="EMBL/GenBank/DDBJ databases">
        <title>Genetic variation in Jamaican populations of the coffee berry borer (Hypothenemus hampei).</title>
        <authorList>
            <person name="Errbii M."/>
            <person name="Myrie A."/>
        </authorList>
    </citation>
    <scope>NUCLEOTIDE SEQUENCE [LARGE SCALE GENOMIC DNA]</scope>
    <source>
        <strain evidence="7">JA-Hopewell-2020-01-JO</strain>
        <tissue evidence="7">Whole body</tissue>
    </source>
</reference>
<evidence type="ECO:0000256" key="2">
    <source>
        <dbReference type="ARBA" id="ARBA00022692"/>
    </source>
</evidence>
<dbReference type="Proteomes" id="UP001566132">
    <property type="component" value="Unassembled WGS sequence"/>
</dbReference>
<evidence type="ECO:0000313" key="7">
    <source>
        <dbReference type="EMBL" id="KAL1517625.1"/>
    </source>
</evidence>
<feature type="transmembrane region" description="Helical" evidence="6">
    <location>
        <begin position="209"/>
        <end position="229"/>
    </location>
</feature>
<dbReference type="GO" id="GO:0006829">
    <property type="term" value="P:zinc ion transport"/>
    <property type="evidence" value="ECO:0007669"/>
    <property type="project" value="UniProtKB-ARBA"/>
</dbReference>
<name>A0ABD1FF92_HYPHA</name>
<feature type="transmembrane region" description="Helical" evidence="6">
    <location>
        <begin position="302"/>
        <end position="321"/>
    </location>
</feature>
<sequence length="395" mass="44026">MESVETNSTSIPNNVQDLIIAKVVSMVVLGLSSFLLGLLPLKLAKHSSLKTIDGDKNLALSLMLCFGGGVLLFTTFIHLQPEVRQFFDSLEARHSLPDFGLKGIPLSEIVFCLGFFFVYLIEELVHMILDRKVHHEALHRSLSIRCSFRKAENMSIPRVTLTKFDDGNISYISTSNKELLNSQSTINTERHGGHTHHVLDESMKNPLSGLLAVLALSFHAVFEGLAVGLEGSVEKVWYLFGAIATHKLVIGFCVGIELVTSKTRLMLVVLYIGTFAVVTPLGIGIGIILSDLESNQENFTCVVLQGMAAGTLLYVVFFEVLSRERDNRHSGFWQLLAILAGFCMMFVLQMIIGHEHLHGDEHGHHHHHHHHHHHEDTQPEVTTMLGQALDRVLQR</sequence>
<keyword evidence="4 6" id="KW-0472">Membrane</keyword>
<dbReference type="InterPro" id="IPR003689">
    <property type="entry name" value="ZIP"/>
</dbReference>
<feature type="region of interest" description="Disordered" evidence="5">
    <location>
        <begin position="361"/>
        <end position="381"/>
    </location>
</feature>
<dbReference type="PANTHER" id="PTHR11040">
    <property type="entry name" value="ZINC/IRON TRANSPORTER"/>
    <property type="match status" value="1"/>
</dbReference>
<evidence type="ECO:0000256" key="4">
    <source>
        <dbReference type="ARBA" id="ARBA00023136"/>
    </source>
</evidence>
<keyword evidence="2 6" id="KW-0812">Transmembrane</keyword>
<evidence type="ECO:0008006" key="9">
    <source>
        <dbReference type="Google" id="ProtNLM"/>
    </source>
</evidence>
<evidence type="ECO:0000256" key="1">
    <source>
        <dbReference type="ARBA" id="ARBA00004141"/>
    </source>
</evidence>
<accession>A0ABD1FF92</accession>
<gene>
    <name evidence="7" type="ORF">ABEB36_001364</name>
</gene>
<keyword evidence="8" id="KW-1185">Reference proteome</keyword>
<comment type="subcellular location">
    <subcellularLocation>
        <location evidence="1">Membrane</location>
        <topology evidence="1">Multi-pass membrane protein</topology>
    </subcellularLocation>
</comment>
<dbReference type="AlphaFoldDB" id="A0ABD1FF92"/>
<comment type="caution">
    <text evidence="7">The sequence shown here is derived from an EMBL/GenBank/DDBJ whole genome shotgun (WGS) entry which is preliminary data.</text>
</comment>
<proteinExistence type="predicted"/>
<feature type="transmembrane region" description="Helical" evidence="6">
    <location>
        <begin position="59"/>
        <end position="79"/>
    </location>
</feature>
<feature type="transmembrane region" description="Helical" evidence="6">
    <location>
        <begin position="99"/>
        <end position="121"/>
    </location>
</feature>
<feature type="compositionally biased region" description="Basic residues" evidence="5">
    <location>
        <begin position="364"/>
        <end position="373"/>
    </location>
</feature>